<organism evidence="8 9">
    <name type="scientific">Candidatus Yanofskybacteria bacterium CG10_big_fil_rev_8_21_14_0_10_37_15</name>
    <dbReference type="NCBI Taxonomy" id="1975097"/>
    <lineage>
        <taxon>Bacteria</taxon>
        <taxon>Candidatus Yanofskyibacteriota</taxon>
    </lineage>
</organism>
<feature type="domain" description="Formyl transferase C-terminal" evidence="7">
    <location>
        <begin position="210"/>
        <end position="301"/>
    </location>
</feature>
<dbReference type="NCBIfam" id="TIGR00460">
    <property type="entry name" value="fmt"/>
    <property type="match status" value="1"/>
</dbReference>
<dbReference type="CDD" id="cd08646">
    <property type="entry name" value="FMT_core_Met-tRNA-FMT_N"/>
    <property type="match status" value="1"/>
</dbReference>
<feature type="binding site" evidence="5">
    <location>
        <begin position="114"/>
        <end position="117"/>
    </location>
    <ligand>
        <name>(6S)-5,6,7,8-tetrahydrofolate</name>
        <dbReference type="ChEBI" id="CHEBI:57453"/>
    </ligand>
</feature>
<dbReference type="SUPFAM" id="SSF53328">
    <property type="entry name" value="Formyltransferase"/>
    <property type="match status" value="1"/>
</dbReference>
<dbReference type="InterPro" id="IPR002376">
    <property type="entry name" value="Formyl_transf_N"/>
</dbReference>
<dbReference type="PANTHER" id="PTHR11138">
    <property type="entry name" value="METHIONYL-TRNA FORMYLTRANSFERASE"/>
    <property type="match status" value="1"/>
</dbReference>
<dbReference type="Proteomes" id="UP000230208">
    <property type="component" value="Unassembled WGS sequence"/>
</dbReference>
<dbReference type="GO" id="GO:0005829">
    <property type="term" value="C:cytosol"/>
    <property type="evidence" value="ECO:0007669"/>
    <property type="project" value="TreeGrafter"/>
</dbReference>
<reference evidence="8 9" key="1">
    <citation type="submission" date="2017-09" db="EMBL/GenBank/DDBJ databases">
        <title>Depth-based differentiation of microbial function through sediment-hosted aquifers and enrichment of novel symbionts in the deep terrestrial subsurface.</title>
        <authorList>
            <person name="Probst A.J."/>
            <person name="Ladd B."/>
            <person name="Jarett J.K."/>
            <person name="Geller-Mcgrath D.E."/>
            <person name="Sieber C.M."/>
            <person name="Emerson J.B."/>
            <person name="Anantharaman K."/>
            <person name="Thomas B.C."/>
            <person name="Malmstrom R."/>
            <person name="Stieglmeier M."/>
            <person name="Klingl A."/>
            <person name="Woyke T."/>
            <person name="Ryan C.M."/>
            <person name="Banfield J.F."/>
        </authorList>
    </citation>
    <scope>NUCLEOTIDE SEQUENCE [LARGE SCALE GENOMIC DNA]</scope>
    <source>
        <strain evidence="8">CG10_big_fil_rev_8_21_14_0_10_37_15</strain>
    </source>
</reference>
<evidence type="ECO:0000313" key="9">
    <source>
        <dbReference type="Proteomes" id="UP000230208"/>
    </source>
</evidence>
<evidence type="ECO:0000259" key="7">
    <source>
        <dbReference type="Pfam" id="PF02911"/>
    </source>
</evidence>
<gene>
    <name evidence="5" type="primary">fmt</name>
    <name evidence="8" type="ORF">COV30_01990</name>
</gene>
<comment type="similarity">
    <text evidence="1 5">Belongs to the Fmt family.</text>
</comment>
<keyword evidence="3 5" id="KW-0808">Transferase</keyword>
<dbReference type="SUPFAM" id="SSF50486">
    <property type="entry name" value="FMT C-terminal domain-like"/>
    <property type="match status" value="1"/>
</dbReference>
<sequence length="310" mass="34922">MKNKLNIVFLGTPDFAIPTLKSLLNFGHNVVGVITQPEKPAGRAKIITPSPVKKFALEKHLSILEPHNLKKDEEAFENFKHLNPDLCVVAAYGKIIPSRYLDVPKYGFLNVHPSLLPKYRGPSPIQTAILTGNPKTGVSIMLIDEQVDHGPVLAQRTYNIKPTAYYSETEKDLSDLGAELLIETLPKYISGDMRPQEQDHNQATFTKMFTREDGKINWDCSAEKIYNQIRALNSEPGTWALLAYSVEAVSTTKAERPSGFVGQDKIINIKKAELRDGKLQIQIIQMEGKKEMSFEEFLRGRRNFDISQLK</sequence>
<evidence type="ECO:0000256" key="1">
    <source>
        <dbReference type="ARBA" id="ARBA00010699"/>
    </source>
</evidence>
<evidence type="ECO:0000259" key="6">
    <source>
        <dbReference type="Pfam" id="PF00551"/>
    </source>
</evidence>
<dbReference type="InterPro" id="IPR044135">
    <property type="entry name" value="Met-tRNA-FMT_C"/>
</dbReference>
<comment type="catalytic activity">
    <reaction evidence="5">
        <text>L-methionyl-tRNA(fMet) + (6R)-10-formyltetrahydrofolate = N-formyl-L-methionyl-tRNA(fMet) + (6S)-5,6,7,8-tetrahydrofolate + H(+)</text>
        <dbReference type="Rhea" id="RHEA:24380"/>
        <dbReference type="Rhea" id="RHEA-COMP:9952"/>
        <dbReference type="Rhea" id="RHEA-COMP:9953"/>
        <dbReference type="ChEBI" id="CHEBI:15378"/>
        <dbReference type="ChEBI" id="CHEBI:57453"/>
        <dbReference type="ChEBI" id="CHEBI:78530"/>
        <dbReference type="ChEBI" id="CHEBI:78844"/>
        <dbReference type="ChEBI" id="CHEBI:195366"/>
        <dbReference type="EC" id="2.1.2.9"/>
    </reaction>
</comment>
<evidence type="ECO:0000256" key="4">
    <source>
        <dbReference type="ARBA" id="ARBA00022917"/>
    </source>
</evidence>
<proteinExistence type="inferred from homology"/>
<evidence type="ECO:0000313" key="8">
    <source>
        <dbReference type="EMBL" id="PIR41788.1"/>
    </source>
</evidence>
<protein>
    <recommendedName>
        <fullName evidence="2 5">Methionyl-tRNA formyltransferase</fullName>
        <ecNumber evidence="2 5">2.1.2.9</ecNumber>
    </recommendedName>
</protein>
<dbReference type="InterPro" id="IPR041711">
    <property type="entry name" value="Met-tRNA-FMT_N"/>
</dbReference>
<dbReference type="InterPro" id="IPR011034">
    <property type="entry name" value="Formyl_transferase-like_C_sf"/>
</dbReference>
<dbReference type="Gene3D" id="3.40.50.12230">
    <property type="match status" value="1"/>
</dbReference>
<dbReference type="EC" id="2.1.2.9" evidence="2 5"/>
<dbReference type="InterPro" id="IPR005793">
    <property type="entry name" value="Formyl_trans_C"/>
</dbReference>
<accession>A0A2H0R5I6</accession>
<dbReference type="AlphaFoldDB" id="A0A2H0R5I6"/>
<evidence type="ECO:0000256" key="2">
    <source>
        <dbReference type="ARBA" id="ARBA00012261"/>
    </source>
</evidence>
<comment type="caution">
    <text evidence="8">The sequence shown here is derived from an EMBL/GenBank/DDBJ whole genome shotgun (WGS) entry which is preliminary data.</text>
</comment>
<evidence type="ECO:0000256" key="5">
    <source>
        <dbReference type="HAMAP-Rule" id="MF_00182"/>
    </source>
</evidence>
<keyword evidence="4 5" id="KW-0648">Protein biosynthesis</keyword>
<dbReference type="GO" id="GO:0004479">
    <property type="term" value="F:methionyl-tRNA formyltransferase activity"/>
    <property type="evidence" value="ECO:0007669"/>
    <property type="project" value="UniProtKB-UniRule"/>
</dbReference>
<name>A0A2H0R5I6_9BACT</name>
<dbReference type="Pfam" id="PF02911">
    <property type="entry name" value="Formyl_trans_C"/>
    <property type="match status" value="1"/>
</dbReference>
<dbReference type="CDD" id="cd08704">
    <property type="entry name" value="Met_tRNA_FMT_C"/>
    <property type="match status" value="1"/>
</dbReference>
<dbReference type="InterPro" id="IPR036477">
    <property type="entry name" value="Formyl_transf_N_sf"/>
</dbReference>
<dbReference type="HAMAP" id="MF_00182">
    <property type="entry name" value="Formyl_trans"/>
    <property type="match status" value="1"/>
</dbReference>
<dbReference type="EMBL" id="PCXP01000021">
    <property type="protein sequence ID" value="PIR41788.1"/>
    <property type="molecule type" value="Genomic_DNA"/>
</dbReference>
<dbReference type="PANTHER" id="PTHR11138:SF5">
    <property type="entry name" value="METHIONYL-TRNA FORMYLTRANSFERASE, MITOCHONDRIAL"/>
    <property type="match status" value="1"/>
</dbReference>
<dbReference type="Pfam" id="PF00551">
    <property type="entry name" value="Formyl_trans_N"/>
    <property type="match status" value="1"/>
</dbReference>
<feature type="domain" description="Formyl transferase N-terminal" evidence="6">
    <location>
        <begin position="6"/>
        <end position="185"/>
    </location>
</feature>
<dbReference type="InterPro" id="IPR005794">
    <property type="entry name" value="Fmt"/>
</dbReference>
<comment type="function">
    <text evidence="5">Attaches a formyl group to the free amino group of methionyl-tRNA(fMet). The formyl group appears to play a dual role in the initiator identity of N-formylmethionyl-tRNA by promoting its recognition by IF2 and preventing the misappropriation of this tRNA by the elongation apparatus.</text>
</comment>
<evidence type="ECO:0000256" key="3">
    <source>
        <dbReference type="ARBA" id="ARBA00022679"/>
    </source>
</evidence>